<comment type="similarity">
    <text evidence="7">Belongs to the methyl-accepting chemotaxis (MCP) protein family.</text>
</comment>
<evidence type="ECO:0000256" key="6">
    <source>
        <dbReference type="ARBA" id="ARBA00023136"/>
    </source>
</evidence>
<keyword evidence="4 10" id="KW-0812">Transmembrane</keyword>
<evidence type="ECO:0000313" key="14">
    <source>
        <dbReference type="Proteomes" id="UP000198728"/>
    </source>
</evidence>
<dbReference type="GO" id="GO:0005886">
    <property type="term" value="C:plasma membrane"/>
    <property type="evidence" value="ECO:0007669"/>
    <property type="project" value="UniProtKB-SubCell"/>
</dbReference>
<dbReference type="Gene3D" id="6.10.340.10">
    <property type="match status" value="1"/>
</dbReference>
<dbReference type="FunFam" id="1.10.287.950:FF:000001">
    <property type="entry name" value="Methyl-accepting chemotaxis sensory transducer"/>
    <property type="match status" value="1"/>
</dbReference>
<evidence type="ECO:0000256" key="9">
    <source>
        <dbReference type="SAM" id="MobiDB-lite"/>
    </source>
</evidence>
<dbReference type="CDD" id="cd11386">
    <property type="entry name" value="MCP_signal"/>
    <property type="match status" value="1"/>
</dbReference>
<dbReference type="PROSITE" id="PS51257">
    <property type="entry name" value="PROKAR_LIPOPROTEIN"/>
    <property type="match status" value="1"/>
</dbReference>
<comment type="subcellular location">
    <subcellularLocation>
        <location evidence="1">Cell membrane</location>
        <topology evidence="1">Multi-pass membrane protein</topology>
    </subcellularLocation>
</comment>
<sequence>MLRARLSKLSTRIMGIVVLATAISACISLVLLSLEVQEAQKRTERQLAELADMAVGVLDIYNRRVESGVLSMEEAQASAKFTLSQFTYGDSEGYFFGIDPDLNIVILPTKPEMVGTNQADFEDTRGVKVYQELRDVALAEGEGYVRYHFLKPGTGVEDDKISFVTHYEPWDWIIGTGAYGSDIRSGLWRLEVFSIAAIAIGSAVLAALSWWLSRSVTRPLNAVLGRMQGMQAGDLDAPVPHTDAGGEVGDVARSVDGFRTALQERQAMAEEQAARDAEVAREREAARERERASEAREAAAAEQRRQEQERERAEREAQRAQAEADREAQRAEQEAVVERLAEALGAMSSGDMSTRIDTVFPEAYEKLRTDFNAAVARVSELVGSILQNSREVKSESDSLNTASLELSRRTESQAAALEQTAAAVTELTSSVESSTVGAREAAETVSRTRVRSVAGKDVVQRTIGAMSEIADSSGKISKITGVIDDIAFQTNLLALNAGVEAARAGDAGRGFAVVASEVRALAQRSSDAAREIAQLIATSGQQVEDGVALVNESGTALDEIERLVTELDNLVGAMAESSAQQAIGLNEISTAMNQLDRVTQQNAAMIEGTNAAVESLLDRAAAMERDGASFTLERPSASLRLAS</sequence>
<evidence type="ECO:0000256" key="4">
    <source>
        <dbReference type="ARBA" id="ARBA00022692"/>
    </source>
</evidence>
<dbReference type="PROSITE" id="PS50111">
    <property type="entry name" value="CHEMOTAXIS_TRANSDUC_2"/>
    <property type="match status" value="1"/>
</dbReference>
<evidence type="ECO:0000313" key="13">
    <source>
        <dbReference type="EMBL" id="SFD12757.1"/>
    </source>
</evidence>
<dbReference type="InterPro" id="IPR051310">
    <property type="entry name" value="MCP_chemotaxis"/>
</dbReference>
<keyword evidence="5 10" id="KW-1133">Transmembrane helix</keyword>
<dbReference type="Gene3D" id="3.30.450.20">
    <property type="entry name" value="PAS domain"/>
    <property type="match status" value="1"/>
</dbReference>
<keyword evidence="14" id="KW-1185">Reference proteome</keyword>
<dbReference type="SMART" id="SM00283">
    <property type="entry name" value="MA"/>
    <property type="match status" value="1"/>
</dbReference>
<dbReference type="Gene3D" id="1.10.287.950">
    <property type="entry name" value="Methyl-accepting chemotaxis protein"/>
    <property type="match status" value="1"/>
</dbReference>
<feature type="transmembrane region" description="Helical" evidence="10">
    <location>
        <begin position="12"/>
        <end position="32"/>
    </location>
</feature>
<dbReference type="InterPro" id="IPR003660">
    <property type="entry name" value="HAMP_dom"/>
</dbReference>
<dbReference type="GO" id="GO:0006935">
    <property type="term" value="P:chemotaxis"/>
    <property type="evidence" value="ECO:0007669"/>
    <property type="project" value="UniProtKB-KW"/>
</dbReference>
<evidence type="ECO:0000259" key="11">
    <source>
        <dbReference type="PROSITE" id="PS50111"/>
    </source>
</evidence>
<feature type="transmembrane region" description="Helical" evidence="10">
    <location>
        <begin position="192"/>
        <end position="212"/>
    </location>
</feature>
<protein>
    <submittedName>
        <fullName evidence="13">Methyl-accepting chemotaxis protein</fullName>
    </submittedName>
</protein>
<dbReference type="AlphaFoldDB" id="A0A1I1PST3"/>
<gene>
    <name evidence="13" type="ORF">SAMN04488094_11626</name>
</gene>
<proteinExistence type="inferred from homology"/>
<dbReference type="RefSeq" id="WP_093362506.1">
    <property type="nucleotide sequence ID" value="NZ_FOLG01000016.1"/>
</dbReference>
<keyword evidence="6 10" id="KW-0472">Membrane</keyword>
<dbReference type="GO" id="GO:0007165">
    <property type="term" value="P:signal transduction"/>
    <property type="evidence" value="ECO:0007669"/>
    <property type="project" value="UniProtKB-KW"/>
</dbReference>
<feature type="region of interest" description="Disordered" evidence="9">
    <location>
        <begin position="266"/>
        <end position="334"/>
    </location>
</feature>
<feature type="domain" description="HAMP" evidence="12">
    <location>
        <begin position="214"/>
        <end position="267"/>
    </location>
</feature>
<dbReference type="PANTHER" id="PTHR43531">
    <property type="entry name" value="PROTEIN ICFG"/>
    <property type="match status" value="1"/>
</dbReference>
<dbReference type="STRING" id="441112.SAMN04488094_11626"/>
<dbReference type="OrthoDB" id="8482111at2"/>
<dbReference type="PROSITE" id="PS50885">
    <property type="entry name" value="HAMP"/>
    <property type="match status" value="2"/>
</dbReference>
<dbReference type="SUPFAM" id="SSF58104">
    <property type="entry name" value="Methyl-accepting chemotaxis protein (MCP) signaling domain"/>
    <property type="match status" value="1"/>
</dbReference>
<name>A0A1I1PST3_9RHOB</name>
<keyword evidence="3" id="KW-0145">Chemotaxis</keyword>
<feature type="domain" description="HAMP" evidence="12">
    <location>
        <begin position="331"/>
        <end position="383"/>
    </location>
</feature>
<dbReference type="SMART" id="SM01049">
    <property type="entry name" value="Cache_2"/>
    <property type="match status" value="1"/>
</dbReference>
<evidence type="ECO:0000256" key="8">
    <source>
        <dbReference type="PROSITE-ProRule" id="PRU00284"/>
    </source>
</evidence>
<dbReference type="CDD" id="cd06225">
    <property type="entry name" value="HAMP"/>
    <property type="match status" value="1"/>
</dbReference>
<evidence type="ECO:0000256" key="3">
    <source>
        <dbReference type="ARBA" id="ARBA00022500"/>
    </source>
</evidence>
<accession>A0A1I1PST3</accession>
<evidence type="ECO:0000256" key="10">
    <source>
        <dbReference type="SAM" id="Phobius"/>
    </source>
</evidence>
<evidence type="ECO:0000256" key="7">
    <source>
        <dbReference type="ARBA" id="ARBA00029447"/>
    </source>
</evidence>
<reference evidence="13 14" key="1">
    <citation type="submission" date="2016-10" db="EMBL/GenBank/DDBJ databases">
        <authorList>
            <person name="de Groot N.N."/>
        </authorList>
    </citation>
    <scope>NUCLEOTIDE SEQUENCE [LARGE SCALE GENOMIC DNA]</scope>
    <source>
        <strain evidence="13 14">DSM 19548</strain>
    </source>
</reference>
<feature type="compositionally biased region" description="Basic and acidic residues" evidence="9">
    <location>
        <begin position="272"/>
        <end position="334"/>
    </location>
</feature>
<evidence type="ECO:0000256" key="1">
    <source>
        <dbReference type="ARBA" id="ARBA00004651"/>
    </source>
</evidence>
<dbReference type="Pfam" id="PF00015">
    <property type="entry name" value="MCPsignal"/>
    <property type="match status" value="1"/>
</dbReference>
<keyword evidence="8" id="KW-0807">Transducer</keyword>
<dbReference type="Pfam" id="PF17200">
    <property type="entry name" value="sCache_2"/>
    <property type="match status" value="1"/>
</dbReference>
<evidence type="ECO:0000256" key="5">
    <source>
        <dbReference type="ARBA" id="ARBA00022989"/>
    </source>
</evidence>
<dbReference type="EMBL" id="FOLG01000016">
    <property type="protein sequence ID" value="SFD12757.1"/>
    <property type="molecule type" value="Genomic_DNA"/>
</dbReference>
<dbReference type="InterPro" id="IPR004089">
    <property type="entry name" value="MCPsignal_dom"/>
</dbReference>
<dbReference type="SMART" id="SM00304">
    <property type="entry name" value="HAMP"/>
    <property type="match status" value="2"/>
</dbReference>
<dbReference type="InterPro" id="IPR033480">
    <property type="entry name" value="sCache_2"/>
</dbReference>
<evidence type="ECO:0000259" key="12">
    <source>
        <dbReference type="PROSITE" id="PS50885"/>
    </source>
</evidence>
<dbReference type="SUPFAM" id="SSF158472">
    <property type="entry name" value="HAMP domain-like"/>
    <property type="match status" value="1"/>
</dbReference>
<dbReference type="PANTHER" id="PTHR43531:SF11">
    <property type="entry name" value="METHYL-ACCEPTING CHEMOTAXIS PROTEIN 3"/>
    <property type="match status" value="1"/>
</dbReference>
<dbReference type="Pfam" id="PF00672">
    <property type="entry name" value="HAMP"/>
    <property type="match status" value="1"/>
</dbReference>
<dbReference type="Proteomes" id="UP000198728">
    <property type="component" value="Unassembled WGS sequence"/>
</dbReference>
<evidence type="ECO:0000256" key="2">
    <source>
        <dbReference type="ARBA" id="ARBA00022475"/>
    </source>
</evidence>
<keyword evidence="2" id="KW-1003">Cell membrane</keyword>
<feature type="domain" description="Methyl-accepting transducer" evidence="11">
    <location>
        <begin position="388"/>
        <end position="617"/>
    </location>
</feature>
<organism evidence="13 14">
    <name type="scientific">Tropicimonas isoalkanivorans</name>
    <dbReference type="NCBI Taxonomy" id="441112"/>
    <lineage>
        <taxon>Bacteria</taxon>
        <taxon>Pseudomonadati</taxon>
        <taxon>Pseudomonadota</taxon>
        <taxon>Alphaproteobacteria</taxon>
        <taxon>Rhodobacterales</taxon>
        <taxon>Roseobacteraceae</taxon>
        <taxon>Tropicimonas</taxon>
    </lineage>
</organism>